<dbReference type="EMBL" id="BCMI01000003">
    <property type="protein sequence ID" value="GAX05136.1"/>
    <property type="molecule type" value="Genomic_DNA"/>
</dbReference>
<dbReference type="Proteomes" id="UP000198414">
    <property type="component" value="Unassembled WGS sequence"/>
</dbReference>
<accession>A0A1Z5ITY1</accession>
<name>A0A1Z5ITY1_9LACO</name>
<evidence type="ECO:0000313" key="4">
    <source>
        <dbReference type="EMBL" id="GAX05136.1"/>
    </source>
</evidence>
<protein>
    <recommendedName>
        <fullName evidence="3">Zinc-ribbon domain-containing protein</fullName>
    </recommendedName>
</protein>
<keyword evidence="2" id="KW-1133">Transmembrane helix</keyword>
<comment type="caution">
    <text evidence="4">The sequence shown here is derived from an EMBL/GenBank/DDBJ whole genome shotgun (WGS) entry which is preliminary data.</text>
</comment>
<dbReference type="InterPro" id="IPR026870">
    <property type="entry name" value="Zinc_ribbon_dom"/>
</dbReference>
<evidence type="ECO:0000256" key="2">
    <source>
        <dbReference type="SAM" id="Phobius"/>
    </source>
</evidence>
<dbReference type="Pfam" id="PF13240">
    <property type="entry name" value="Zn_Ribbon_1"/>
    <property type="match status" value="1"/>
</dbReference>
<feature type="region of interest" description="Disordered" evidence="1">
    <location>
        <begin position="35"/>
        <end position="57"/>
    </location>
</feature>
<organism evidence="4 5">
    <name type="scientific">Secundilactobacillus pentosiphilus</name>
    <dbReference type="NCBI Taxonomy" id="1714682"/>
    <lineage>
        <taxon>Bacteria</taxon>
        <taxon>Bacillati</taxon>
        <taxon>Bacillota</taxon>
        <taxon>Bacilli</taxon>
        <taxon>Lactobacillales</taxon>
        <taxon>Lactobacillaceae</taxon>
        <taxon>Secundilactobacillus</taxon>
    </lineage>
</organism>
<feature type="transmembrane region" description="Helical" evidence="2">
    <location>
        <begin position="67"/>
        <end position="88"/>
    </location>
</feature>
<proteinExistence type="predicted"/>
<evidence type="ECO:0000256" key="1">
    <source>
        <dbReference type="SAM" id="MobiDB-lite"/>
    </source>
</evidence>
<keyword evidence="2" id="KW-0472">Membrane</keyword>
<feature type="compositionally biased region" description="Polar residues" evidence="1">
    <location>
        <begin position="35"/>
        <end position="44"/>
    </location>
</feature>
<dbReference type="AlphaFoldDB" id="A0A1Z5ITY1"/>
<keyword evidence="2" id="KW-0812">Transmembrane</keyword>
<evidence type="ECO:0000259" key="3">
    <source>
        <dbReference type="Pfam" id="PF13240"/>
    </source>
</evidence>
<gene>
    <name evidence="4" type="ORF">IWT25_00439</name>
</gene>
<feature type="domain" description="Zinc-ribbon" evidence="3">
    <location>
        <begin position="6"/>
        <end position="27"/>
    </location>
</feature>
<dbReference type="OrthoDB" id="2297197at2"/>
<dbReference type="RefSeq" id="WP_089120492.1">
    <property type="nucleotide sequence ID" value="NZ_BCMI01000003.1"/>
</dbReference>
<evidence type="ECO:0000313" key="5">
    <source>
        <dbReference type="Proteomes" id="UP000198414"/>
    </source>
</evidence>
<sequence length="245" mass="27767">MIKQRFCIKCGKIIPTDSVFCPYCGTKQPEVSSNQKIIKPTATNKRAEKRNSNAQSNKLKTPLHKRIIFTILLFIVALATIGGGGYVLHQRQEAADQQALQAKNDDFNIYDSKFKNTAKSLTKELVILDSQTKRVWYDAIYAAPVIINGKSYATYRQAINAHFDQWRANGKMNKINANKTSLKNNFKQLSSNVTSSNQKQYTNDTKLNDDLQNYWKIVTSPSGTYKHYSAESKKAKNKLNSDLTK</sequence>
<reference evidence="4 5" key="1">
    <citation type="submission" date="2015-11" db="EMBL/GenBank/DDBJ databases">
        <title>Draft genome sequences of new species of the genus Lactobacillus isolated from orchardgrass silage.</title>
        <authorList>
            <person name="Tohno M."/>
            <person name="Tanizawa Y."/>
            <person name="Arita M."/>
        </authorList>
    </citation>
    <scope>NUCLEOTIDE SEQUENCE [LARGE SCALE GENOMIC DNA]</scope>
    <source>
        <strain evidence="4 5">IWT25</strain>
    </source>
</reference>